<dbReference type="InterPro" id="IPR036322">
    <property type="entry name" value="WD40_repeat_dom_sf"/>
</dbReference>
<feature type="repeat" description="WD" evidence="4">
    <location>
        <begin position="100"/>
        <end position="140"/>
    </location>
</feature>
<dbReference type="HOGENOM" id="CLU_035848_0_0_1"/>
<organism evidence="6 7">
    <name type="scientific">Lottia gigantea</name>
    <name type="common">Giant owl limpet</name>
    <dbReference type="NCBI Taxonomy" id="225164"/>
    <lineage>
        <taxon>Eukaryota</taxon>
        <taxon>Metazoa</taxon>
        <taxon>Spiralia</taxon>
        <taxon>Lophotrochozoa</taxon>
        <taxon>Mollusca</taxon>
        <taxon>Gastropoda</taxon>
        <taxon>Patellogastropoda</taxon>
        <taxon>Lottioidea</taxon>
        <taxon>Lottiidae</taxon>
        <taxon>Lottia</taxon>
    </lineage>
</organism>
<keyword evidence="3" id="KW-0677">Repeat</keyword>
<dbReference type="SUPFAM" id="SSF50978">
    <property type="entry name" value="WD40 repeat-like"/>
    <property type="match status" value="1"/>
</dbReference>
<sequence>MASKKPANKPNDIEFDDLVVNVCYHPSKDLIAIGSINGDVDLYTYKIDGENKLENTYKHHKKSCRALKFNPSGNCLITASKDKSIKCCDLDTGQLKNKIKAAHESPIYCLLVSDENIIATGDDDGRIKVWDLRKSKSICEFKENDEYISDMVVDSSKRTLLSTSGEGTLTAFDIRKRRMTVQSEVFDSELQCLAIVKGERKVVCGSGDGALNIFNWNEWGLNSDLFPGHTDAVDCLVPINRNIVCTGSSDGIIRGVNILPNSFMGIIGEHDGFPIEGLSLSHDRCLLASCSHDQCVKFWNIEKLEKLKINKKRVTKYKTKKLFSRDENFFADINKDVTQEEEEECEEDDEDDDSDSDSD</sequence>
<dbReference type="PROSITE" id="PS50082">
    <property type="entry name" value="WD_REPEATS_2"/>
    <property type="match status" value="2"/>
</dbReference>
<dbReference type="InterPro" id="IPR019775">
    <property type="entry name" value="WD40_repeat_CS"/>
</dbReference>
<evidence type="ECO:0000256" key="1">
    <source>
        <dbReference type="ARBA" id="ARBA00007625"/>
    </source>
</evidence>
<dbReference type="Proteomes" id="UP000030746">
    <property type="component" value="Unassembled WGS sequence"/>
</dbReference>
<dbReference type="PROSITE" id="PS00678">
    <property type="entry name" value="WD_REPEATS_1"/>
    <property type="match status" value="1"/>
</dbReference>
<dbReference type="InterPro" id="IPR001680">
    <property type="entry name" value="WD40_rpt"/>
</dbReference>
<dbReference type="Pfam" id="PF24796">
    <property type="entry name" value="WDR55"/>
    <property type="match status" value="1"/>
</dbReference>
<accession>V4AJM0</accession>
<dbReference type="KEGG" id="lgi:LOTGIDRAFT_182189"/>
<dbReference type="STRING" id="225164.V4AJM0"/>
<comment type="similarity">
    <text evidence="1">Belongs to the WD repeat WDR55 family.</text>
</comment>
<feature type="repeat" description="WD" evidence="4">
    <location>
        <begin position="57"/>
        <end position="98"/>
    </location>
</feature>
<dbReference type="RefSeq" id="XP_009055397.1">
    <property type="nucleotide sequence ID" value="XM_009057149.1"/>
</dbReference>
<dbReference type="OrthoDB" id="2288928at2759"/>
<evidence type="ECO:0000313" key="6">
    <source>
        <dbReference type="EMBL" id="ESO93771.1"/>
    </source>
</evidence>
<dbReference type="PANTHER" id="PTHR44019">
    <property type="entry name" value="WD REPEAT-CONTAINING PROTEIN 55"/>
    <property type="match status" value="1"/>
</dbReference>
<dbReference type="PROSITE" id="PS50294">
    <property type="entry name" value="WD_REPEATS_REGION"/>
    <property type="match status" value="1"/>
</dbReference>
<gene>
    <name evidence="6" type="ORF">LOTGIDRAFT_182189</name>
</gene>
<evidence type="ECO:0000256" key="3">
    <source>
        <dbReference type="ARBA" id="ARBA00022737"/>
    </source>
</evidence>
<dbReference type="InterPro" id="IPR050505">
    <property type="entry name" value="WDR55/POC1"/>
</dbReference>
<keyword evidence="7" id="KW-1185">Reference proteome</keyword>
<keyword evidence="2 4" id="KW-0853">WD repeat</keyword>
<dbReference type="AlphaFoldDB" id="V4AJM0"/>
<feature type="region of interest" description="Disordered" evidence="5">
    <location>
        <begin position="333"/>
        <end position="359"/>
    </location>
</feature>
<dbReference type="OMA" id="QAIHPTE"/>
<feature type="compositionally biased region" description="Acidic residues" evidence="5">
    <location>
        <begin position="339"/>
        <end position="359"/>
    </location>
</feature>
<dbReference type="EMBL" id="KB201890">
    <property type="protein sequence ID" value="ESO93771.1"/>
    <property type="molecule type" value="Genomic_DNA"/>
</dbReference>
<dbReference type="Gene3D" id="2.130.10.10">
    <property type="entry name" value="YVTN repeat-like/Quinoprotein amine dehydrogenase"/>
    <property type="match status" value="2"/>
</dbReference>
<name>V4AJM0_LOTGI</name>
<dbReference type="InterPro" id="IPR015943">
    <property type="entry name" value="WD40/YVTN_repeat-like_dom_sf"/>
</dbReference>
<dbReference type="SMART" id="SM00320">
    <property type="entry name" value="WD40"/>
    <property type="match status" value="7"/>
</dbReference>
<proteinExistence type="inferred from homology"/>
<evidence type="ECO:0000256" key="5">
    <source>
        <dbReference type="SAM" id="MobiDB-lite"/>
    </source>
</evidence>
<evidence type="ECO:0000256" key="2">
    <source>
        <dbReference type="ARBA" id="ARBA00022574"/>
    </source>
</evidence>
<evidence type="ECO:0000313" key="7">
    <source>
        <dbReference type="Proteomes" id="UP000030746"/>
    </source>
</evidence>
<dbReference type="GeneID" id="20244480"/>
<dbReference type="PANTHER" id="PTHR44019:SF20">
    <property type="entry name" value="WD REPEAT-CONTAINING PROTEIN 55"/>
    <property type="match status" value="1"/>
</dbReference>
<evidence type="ECO:0000256" key="4">
    <source>
        <dbReference type="PROSITE-ProRule" id="PRU00221"/>
    </source>
</evidence>
<protein>
    <submittedName>
        <fullName evidence="6">Uncharacterized protein</fullName>
    </submittedName>
</protein>
<reference evidence="6 7" key="1">
    <citation type="journal article" date="2013" name="Nature">
        <title>Insights into bilaterian evolution from three spiralian genomes.</title>
        <authorList>
            <person name="Simakov O."/>
            <person name="Marletaz F."/>
            <person name="Cho S.J."/>
            <person name="Edsinger-Gonzales E."/>
            <person name="Havlak P."/>
            <person name="Hellsten U."/>
            <person name="Kuo D.H."/>
            <person name="Larsson T."/>
            <person name="Lv J."/>
            <person name="Arendt D."/>
            <person name="Savage R."/>
            <person name="Osoegawa K."/>
            <person name="de Jong P."/>
            <person name="Grimwood J."/>
            <person name="Chapman J.A."/>
            <person name="Shapiro H."/>
            <person name="Aerts A."/>
            <person name="Otillar R.P."/>
            <person name="Terry A.Y."/>
            <person name="Boore J.L."/>
            <person name="Grigoriev I.V."/>
            <person name="Lindberg D.R."/>
            <person name="Seaver E.C."/>
            <person name="Weisblat D.A."/>
            <person name="Putnam N.H."/>
            <person name="Rokhsar D.S."/>
        </authorList>
    </citation>
    <scope>NUCLEOTIDE SEQUENCE [LARGE SCALE GENOMIC DNA]</scope>
</reference>
<dbReference type="CTD" id="20244480"/>